<name>A0A6G8S0A1_9GAMM</name>
<dbReference type="RefSeq" id="WP_166321550.1">
    <property type="nucleotide sequence ID" value="NZ_CP049916.1"/>
</dbReference>
<evidence type="ECO:0000256" key="1">
    <source>
        <dbReference type="SAM" id="SignalP"/>
    </source>
</evidence>
<keyword evidence="1" id="KW-0732">Signal</keyword>
<dbReference type="KEGG" id="alj:G8D99_00320"/>
<dbReference type="EMBL" id="CP049916">
    <property type="protein sequence ID" value="QIO07619.1"/>
    <property type="molecule type" value="Genomic_DNA"/>
</dbReference>
<dbReference type="Proteomes" id="UP000501939">
    <property type="component" value="Chromosome"/>
</dbReference>
<evidence type="ECO:0000313" key="3">
    <source>
        <dbReference type="Proteomes" id="UP000501939"/>
    </source>
</evidence>
<gene>
    <name evidence="2" type="ORF">G8D99_00320</name>
</gene>
<accession>A0A6G8S0A1</accession>
<dbReference type="PROSITE" id="PS51257">
    <property type="entry name" value="PROKAR_LIPOPROTEIN"/>
    <property type="match status" value="1"/>
</dbReference>
<organism evidence="2 3">
    <name type="scientific">Acinetobacter lanii</name>
    <dbReference type="NCBI Taxonomy" id="2715163"/>
    <lineage>
        <taxon>Bacteria</taxon>
        <taxon>Pseudomonadati</taxon>
        <taxon>Pseudomonadota</taxon>
        <taxon>Gammaproteobacteria</taxon>
        <taxon>Moraxellales</taxon>
        <taxon>Moraxellaceae</taxon>
        <taxon>Acinetobacter</taxon>
    </lineage>
</organism>
<sequence length="146" mass="16935">MKCNFKCQDAVFLPIICVLSFALGACDSKPQNALAQQQHFICKSLIEGFLKAEHLGQYELEQIQPMIKNVVSTRNYIYRVSAENQIRFNSPQQKNLHFQCQHSKDQNYTVQLVNRENKTRHNLMYLQVPPKQVIQQLSAYAMKNST</sequence>
<keyword evidence="3" id="KW-1185">Reference proteome</keyword>
<proteinExistence type="predicted"/>
<feature type="signal peptide" evidence="1">
    <location>
        <begin position="1"/>
        <end position="24"/>
    </location>
</feature>
<reference evidence="2 3" key="1">
    <citation type="submission" date="2020-03" db="EMBL/GenBank/DDBJ databases">
        <authorList>
            <person name="Zhu W."/>
        </authorList>
    </citation>
    <scope>NUCLEOTIDE SEQUENCE [LARGE SCALE GENOMIC DNA]</scope>
    <source>
        <strain evidence="2 3">185</strain>
    </source>
</reference>
<evidence type="ECO:0008006" key="4">
    <source>
        <dbReference type="Google" id="ProtNLM"/>
    </source>
</evidence>
<dbReference type="AlphaFoldDB" id="A0A6G8S0A1"/>
<evidence type="ECO:0000313" key="2">
    <source>
        <dbReference type="EMBL" id="QIO07619.1"/>
    </source>
</evidence>
<protein>
    <recommendedName>
        <fullName evidence="4">Lipoprotein</fullName>
    </recommendedName>
</protein>
<feature type="chain" id="PRO_5026245741" description="Lipoprotein" evidence="1">
    <location>
        <begin position="25"/>
        <end position="146"/>
    </location>
</feature>